<proteinExistence type="inferred from homology"/>
<name>A0A2U3NAV6_9MYCO</name>
<keyword evidence="5" id="KW-0132">Cell division</keyword>
<keyword evidence="8" id="KW-0131">Cell cycle</keyword>
<keyword evidence="7" id="KW-0175">Coiled coil</keyword>
<evidence type="ECO:0000256" key="3">
    <source>
        <dbReference type="ARBA" id="ARBA00018787"/>
    </source>
</evidence>
<evidence type="ECO:0000313" key="11">
    <source>
        <dbReference type="Proteomes" id="UP000241595"/>
    </source>
</evidence>
<accession>A0A2U3NAV6</accession>
<dbReference type="Proteomes" id="UP000241595">
    <property type="component" value="Unassembled WGS sequence"/>
</dbReference>
<evidence type="ECO:0000313" key="10">
    <source>
        <dbReference type="EMBL" id="SPM28620.1"/>
    </source>
</evidence>
<dbReference type="PANTHER" id="PTHR35794:SF2">
    <property type="entry name" value="CELL DIVISION PROTEIN DIVIVA"/>
    <property type="match status" value="1"/>
</dbReference>
<dbReference type="OrthoDB" id="5198800at2"/>
<organism evidence="10 11">
    <name type="scientific">Mycobacterium terramassiliense</name>
    <dbReference type="NCBI Taxonomy" id="1841859"/>
    <lineage>
        <taxon>Bacteria</taxon>
        <taxon>Bacillati</taxon>
        <taxon>Actinomycetota</taxon>
        <taxon>Actinomycetes</taxon>
        <taxon>Mycobacteriales</taxon>
        <taxon>Mycobacteriaceae</taxon>
        <taxon>Mycobacterium</taxon>
    </lineage>
</organism>
<sequence length="125" mass="13573">MEPGRLTPEQVHNVAFSKPPIGMRGYNEDEVDAFLDVVEAALRDPAGRALTADQVRNVAFSKPPIGMRGYHEDEVDRFLEAVAAQLQPGSGAASVGWSHARGPARESRGRRLLNGVAGLVRWIVD</sequence>
<dbReference type="AlphaFoldDB" id="A0A2U3NAV6"/>
<dbReference type="GO" id="GO:0051301">
    <property type="term" value="P:cell division"/>
    <property type="evidence" value="ECO:0007669"/>
    <property type="project" value="UniProtKB-KW"/>
</dbReference>
<comment type="subcellular location">
    <subcellularLocation>
        <location evidence="1">Cytoplasm</location>
    </subcellularLocation>
</comment>
<evidence type="ECO:0000256" key="2">
    <source>
        <dbReference type="ARBA" id="ARBA00009008"/>
    </source>
</evidence>
<evidence type="ECO:0000256" key="8">
    <source>
        <dbReference type="ARBA" id="ARBA00023306"/>
    </source>
</evidence>
<evidence type="ECO:0000256" key="5">
    <source>
        <dbReference type="ARBA" id="ARBA00022618"/>
    </source>
</evidence>
<evidence type="ECO:0000256" key="9">
    <source>
        <dbReference type="ARBA" id="ARBA00031737"/>
    </source>
</evidence>
<dbReference type="PANTHER" id="PTHR35794">
    <property type="entry name" value="CELL DIVISION PROTEIN DIVIVA"/>
    <property type="match status" value="1"/>
</dbReference>
<dbReference type="InterPro" id="IPR007793">
    <property type="entry name" value="DivIVA_fam"/>
</dbReference>
<dbReference type="InterPro" id="IPR019933">
    <property type="entry name" value="DivIVA_domain"/>
</dbReference>
<keyword evidence="4" id="KW-0963">Cytoplasm</keyword>
<dbReference type="Gene3D" id="6.10.250.660">
    <property type="match status" value="2"/>
</dbReference>
<dbReference type="NCBIfam" id="TIGR03544">
    <property type="entry name" value="DivI1A_domain"/>
    <property type="match status" value="2"/>
</dbReference>
<gene>
    <name evidence="10" type="ORF">MTAB308_2107</name>
</gene>
<evidence type="ECO:0000256" key="7">
    <source>
        <dbReference type="ARBA" id="ARBA00023054"/>
    </source>
</evidence>
<dbReference type="EMBL" id="FTRV01000011">
    <property type="protein sequence ID" value="SPM28620.1"/>
    <property type="molecule type" value="Genomic_DNA"/>
</dbReference>
<dbReference type="GO" id="GO:0008360">
    <property type="term" value="P:regulation of cell shape"/>
    <property type="evidence" value="ECO:0007669"/>
    <property type="project" value="UniProtKB-KW"/>
</dbReference>
<reference evidence="10 11" key="1">
    <citation type="submission" date="2017-01" db="EMBL/GenBank/DDBJ databases">
        <authorList>
            <consortium name="Urmite Genomes"/>
        </authorList>
    </citation>
    <scope>NUCLEOTIDE SEQUENCE [LARGE SCALE GENOMIC DNA]</scope>
    <source>
        <strain evidence="10 11">AB308</strain>
    </source>
</reference>
<protein>
    <recommendedName>
        <fullName evidence="3">Cell wall synthesis protein Wag31</fullName>
    </recommendedName>
    <alternativeName>
        <fullName evidence="9">Antigen 84</fullName>
    </alternativeName>
</protein>
<comment type="similarity">
    <text evidence="2">Belongs to the DivIVA family.</text>
</comment>
<evidence type="ECO:0000256" key="4">
    <source>
        <dbReference type="ARBA" id="ARBA00022490"/>
    </source>
</evidence>
<keyword evidence="11" id="KW-1185">Reference proteome</keyword>
<evidence type="ECO:0000256" key="6">
    <source>
        <dbReference type="ARBA" id="ARBA00022960"/>
    </source>
</evidence>
<dbReference type="STRING" id="1841859.GCA_900157385_02103"/>
<dbReference type="GO" id="GO:0005737">
    <property type="term" value="C:cytoplasm"/>
    <property type="evidence" value="ECO:0007669"/>
    <property type="project" value="UniProtKB-SubCell"/>
</dbReference>
<evidence type="ECO:0000256" key="1">
    <source>
        <dbReference type="ARBA" id="ARBA00004496"/>
    </source>
</evidence>
<keyword evidence="6" id="KW-0133">Cell shape</keyword>